<dbReference type="RefSeq" id="WP_163721996.1">
    <property type="nucleotide sequence ID" value="NZ_AP022563.1"/>
</dbReference>
<sequence>MDVVHSGVSLLVGLSALLITMPEDRAARSIPSAAYLTNDRYGLRVVAPLT</sequence>
<dbReference type="KEGG" id="mdu:MDUV_03920"/>
<gene>
    <name evidence="1" type="ORF">MDUV_03920</name>
</gene>
<accession>A0A7I7JWR6</accession>
<proteinExistence type="predicted"/>
<reference evidence="1 2" key="1">
    <citation type="journal article" date="2019" name="Emerg. Microbes Infect.">
        <title>Comprehensive subspecies identification of 175 nontuberculous mycobacteria species based on 7547 genomic profiles.</title>
        <authorList>
            <person name="Matsumoto Y."/>
            <person name="Kinjo T."/>
            <person name="Motooka D."/>
            <person name="Nabeya D."/>
            <person name="Jung N."/>
            <person name="Uechi K."/>
            <person name="Horii T."/>
            <person name="Iida T."/>
            <person name="Fujita J."/>
            <person name="Nakamura S."/>
        </authorList>
    </citation>
    <scope>NUCLEOTIDE SEQUENCE [LARGE SCALE GENOMIC DNA]</scope>
    <source>
        <strain evidence="1 2">JCM 6396</strain>
    </source>
</reference>
<protein>
    <submittedName>
        <fullName evidence="1">Uncharacterized protein</fullName>
    </submittedName>
</protein>
<dbReference type="AlphaFoldDB" id="A0A7I7JWR6"/>
<evidence type="ECO:0000313" key="2">
    <source>
        <dbReference type="Proteomes" id="UP000467006"/>
    </source>
</evidence>
<dbReference type="EMBL" id="AP022563">
    <property type="protein sequence ID" value="BBX15532.1"/>
    <property type="molecule type" value="Genomic_DNA"/>
</dbReference>
<keyword evidence="2" id="KW-1185">Reference proteome</keyword>
<name>A0A7I7JWR6_9MYCO</name>
<organism evidence="1 2">
    <name type="scientific">Mycolicibacterium duvalii</name>
    <dbReference type="NCBI Taxonomy" id="39688"/>
    <lineage>
        <taxon>Bacteria</taxon>
        <taxon>Bacillati</taxon>
        <taxon>Actinomycetota</taxon>
        <taxon>Actinomycetes</taxon>
        <taxon>Mycobacteriales</taxon>
        <taxon>Mycobacteriaceae</taxon>
        <taxon>Mycolicibacterium</taxon>
    </lineage>
</organism>
<dbReference type="Proteomes" id="UP000467006">
    <property type="component" value="Chromosome"/>
</dbReference>
<evidence type="ECO:0000313" key="1">
    <source>
        <dbReference type="EMBL" id="BBX15532.1"/>
    </source>
</evidence>